<dbReference type="EMBL" id="JAWDID010000061">
    <property type="protein sequence ID" value="MDU0343191.1"/>
    <property type="molecule type" value="Genomic_DNA"/>
</dbReference>
<accession>A0ABU3SES7</accession>
<evidence type="ECO:0000256" key="2">
    <source>
        <dbReference type="ARBA" id="ARBA00005417"/>
    </source>
</evidence>
<dbReference type="SUPFAM" id="SSF90123">
    <property type="entry name" value="ABC transporter transmembrane region"/>
    <property type="match status" value="1"/>
</dbReference>
<dbReference type="InterPro" id="IPR039421">
    <property type="entry name" value="Type_1_exporter"/>
</dbReference>
<dbReference type="Pfam" id="PF00664">
    <property type="entry name" value="ABC_membrane"/>
    <property type="match status" value="1"/>
</dbReference>
<dbReference type="InterPro" id="IPR011527">
    <property type="entry name" value="ABC1_TM_dom"/>
</dbReference>
<comment type="caution">
    <text evidence="11">The sequence shown here is derived from an EMBL/GenBank/DDBJ whole genome shotgun (WGS) entry which is preliminary data.</text>
</comment>
<keyword evidence="5" id="KW-0067">ATP-binding</keyword>
<feature type="domain" description="ABC transmembrane type-1" evidence="10">
    <location>
        <begin position="22"/>
        <end position="298"/>
    </location>
</feature>
<dbReference type="InterPro" id="IPR003439">
    <property type="entry name" value="ABC_transporter-like_ATP-bd"/>
</dbReference>
<dbReference type="CDD" id="cd18586">
    <property type="entry name" value="ABC_6TM_PrtD_like"/>
    <property type="match status" value="1"/>
</dbReference>
<sequence>MLPRSQKNAASEALASCRSAFLAVALFSAIVNVLMLTGSIYMLQVYDRVLPSRSIPTLVALSIIVAALYILLGVFDWLRQRILTRIGAELDRKLGGPVLTAIVQGQVRGAPTGTQPSRDLDSVRSFLSGLGPTALFDLPWMPLYGALCFILHPYLGWTLVAGGVILIALALLTEFASRRPSAELSRTAAERATLIEASRRNAEAVTALGMGGRMGRLFERTNDRHVAANLGAADITNGLGGVSKVIRFMLQSAMLGVGAWLVMHDQASSGVMIAASVLSSRALAPIELAIGSWRPFIGARQAWGRLRTVLTEGPAAPSVAPESPMRRVALEHLAVAPPGSATLTVKDIAFTLEAGQGLAVIGPSASGKSSLARALVGVWPVARGSLRLDGATLEQWPEEQRGAIIGYMPQDVQLFAGTVAENIARFDPAMTDEAVRGAAKAAGAYELILGLPKGFETPIGEAGGTLSGGQRQRIALARALYRDPFLVVLDEPNASLDAEGDAALTAAISGVRARGGIVVVIAHRPSALAGIDLVLIMAEGQAQAFGPKEEVLRKSLAAKPGSAAAVHSNPRIVVAADARG</sequence>
<evidence type="ECO:0000256" key="8">
    <source>
        <dbReference type="SAM" id="Phobius"/>
    </source>
</evidence>
<evidence type="ECO:0000313" key="11">
    <source>
        <dbReference type="EMBL" id="MDU0343191.1"/>
    </source>
</evidence>
<evidence type="ECO:0000313" key="12">
    <source>
        <dbReference type="Proteomes" id="UP001254257"/>
    </source>
</evidence>
<dbReference type="Pfam" id="PF00005">
    <property type="entry name" value="ABC_tran"/>
    <property type="match status" value="1"/>
</dbReference>
<comment type="subcellular location">
    <subcellularLocation>
        <location evidence="1">Cell membrane</location>
        <topology evidence="1">Multi-pass membrane protein</topology>
    </subcellularLocation>
</comment>
<proteinExistence type="inferred from homology"/>
<dbReference type="SMART" id="SM00382">
    <property type="entry name" value="AAA"/>
    <property type="match status" value="1"/>
</dbReference>
<dbReference type="SUPFAM" id="SSF52540">
    <property type="entry name" value="P-loop containing nucleoside triphosphate hydrolases"/>
    <property type="match status" value="1"/>
</dbReference>
<dbReference type="RefSeq" id="WP_316020930.1">
    <property type="nucleotide sequence ID" value="NZ_JAWDID010000061.1"/>
</dbReference>
<evidence type="ECO:0000259" key="10">
    <source>
        <dbReference type="PROSITE" id="PS50929"/>
    </source>
</evidence>
<dbReference type="InterPro" id="IPR017871">
    <property type="entry name" value="ABC_transporter-like_CS"/>
</dbReference>
<dbReference type="NCBIfam" id="TIGR01842">
    <property type="entry name" value="type_I_sec_PrtD"/>
    <property type="match status" value="1"/>
</dbReference>
<comment type="similarity">
    <text evidence="2">Belongs to the ABC transporter superfamily.</text>
</comment>
<keyword evidence="12" id="KW-1185">Reference proteome</keyword>
<feature type="transmembrane region" description="Helical" evidence="8">
    <location>
        <begin position="154"/>
        <end position="176"/>
    </location>
</feature>
<evidence type="ECO:0000259" key="9">
    <source>
        <dbReference type="PROSITE" id="PS50893"/>
    </source>
</evidence>
<dbReference type="PANTHER" id="PTHR24221">
    <property type="entry name" value="ATP-BINDING CASSETTE SUB-FAMILY B"/>
    <property type="match status" value="1"/>
</dbReference>
<feature type="transmembrane region" description="Helical" evidence="8">
    <location>
        <begin position="20"/>
        <end position="43"/>
    </location>
</feature>
<dbReference type="InterPro" id="IPR003593">
    <property type="entry name" value="AAA+_ATPase"/>
</dbReference>
<evidence type="ECO:0000256" key="3">
    <source>
        <dbReference type="ARBA" id="ARBA00022692"/>
    </source>
</evidence>
<keyword evidence="3 8" id="KW-0812">Transmembrane</keyword>
<dbReference type="InterPro" id="IPR010128">
    <property type="entry name" value="ATPase_T1SS_PrtD-like"/>
</dbReference>
<dbReference type="PROSITE" id="PS50893">
    <property type="entry name" value="ABC_TRANSPORTER_2"/>
    <property type="match status" value="1"/>
</dbReference>
<gene>
    <name evidence="11" type="ORF">RKE40_25130</name>
</gene>
<dbReference type="Gene3D" id="1.20.1560.10">
    <property type="entry name" value="ABC transporter type 1, transmembrane domain"/>
    <property type="match status" value="1"/>
</dbReference>
<dbReference type="InterPro" id="IPR027417">
    <property type="entry name" value="P-loop_NTPase"/>
</dbReference>
<evidence type="ECO:0000256" key="7">
    <source>
        <dbReference type="ARBA" id="ARBA00023136"/>
    </source>
</evidence>
<dbReference type="PROSITE" id="PS00211">
    <property type="entry name" value="ABC_TRANSPORTER_1"/>
    <property type="match status" value="1"/>
</dbReference>
<evidence type="ECO:0000256" key="4">
    <source>
        <dbReference type="ARBA" id="ARBA00022741"/>
    </source>
</evidence>
<dbReference type="PANTHER" id="PTHR24221:SF248">
    <property type="entry name" value="ABC TRANSPORTER TRANSMEMBRANE REGION"/>
    <property type="match status" value="1"/>
</dbReference>
<keyword evidence="7 8" id="KW-0472">Membrane</keyword>
<dbReference type="Proteomes" id="UP001254257">
    <property type="component" value="Unassembled WGS sequence"/>
</dbReference>
<dbReference type="Gene3D" id="3.40.50.300">
    <property type="entry name" value="P-loop containing nucleotide triphosphate hydrolases"/>
    <property type="match status" value="1"/>
</dbReference>
<dbReference type="InterPro" id="IPR047957">
    <property type="entry name" value="ABC_AprD-like_6TM"/>
</dbReference>
<dbReference type="PROSITE" id="PS50929">
    <property type="entry name" value="ABC_TM1F"/>
    <property type="match status" value="1"/>
</dbReference>
<dbReference type="InterPro" id="IPR036640">
    <property type="entry name" value="ABC1_TM_sf"/>
</dbReference>
<evidence type="ECO:0000256" key="5">
    <source>
        <dbReference type="ARBA" id="ARBA00022840"/>
    </source>
</evidence>
<feature type="domain" description="ABC transporter" evidence="9">
    <location>
        <begin position="328"/>
        <end position="564"/>
    </location>
</feature>
<protein>
    <submittedName>
        <fullName evidence="11">Type I secretion system permease/ATPase</fullName>
    </submittedName>
</protein>
<evidence type="ECO:0000256" key="6">
    <source>
        <dbReference type="ARBA" id="ARBA00022989"/>
    </source>
</evidence>
<keyword evidence="6 8" id="KW-1133">Transmembrane helix</keyword>
<organism evidence="11 12">
    <name type="scientific">Bosea rubneri</name>
    <dbReference type="NCBI Taxonomy" id="3075434"/>
    <lineage>
        <taxon>Bacteria</taxon>
        <taxon>Pseudomonadati</taxon>
        <taxon>Pseudomonadota</taxon>
        <taxon>Alphaproteobacteria</taxon>
        <taxon>Hyphomicrobiales</taxon>
        <taxon>Boseaceae</taxon>
        <taxon>Bosea</taxon>
    </lineage>
</organism>
<reference evidence="11 12" key="1">
    <citation type="submission" date="2023-09" db="EMBL/GenBank/DDBJ databases">
        <title>Whole genome shotgun sequencing (WGS) of Bosea sp. ZW T0_25, isolated from stored onions (Allium cepa).</title>
        <authorList>
            <person name="Stoll D.A."/>
            <person name="Huch M."/>
        </authorList>
    </citation>
    <scope>NUCLEOTIDE SEQUENCE [LARGE SCALE GENOMIC DNA]</scope>
    <source>
        <strain evidence="11 12">ZW T0_25</strain>
    </source>
</reference>
<keyword evidence="4" id="KW-0547">Nucleotide-binding</keyword>
<evidence type="ECO:0000256" key="1">
    <source>
        <dbReference type="ARBA" id="ARBA00004651"/>
    </source>
</evidence>
<name>A0ABU3SES7_9HYPH</name>
<feature type="transmembrane region" description="Helical" evidence="8">
    <location>
        <begin position="55"/>
        <end position="75"/>
    </location>
</feature>